<dbReference type="AlphaFoldDB" id="H6L4T7"/>
<organism evidence="15 16">
    <name type="scientific">Saprospira grandis (strain Lewin)</name>
    <dbReference type="NCBI Taxonomy" id="984262"/>
    <lineage>
        <taxon>Bacteria</taxon>
        <taxon>Pseudomonadati</taxon>
        <taxon>Bacteroidota</taxon>
        <taxon>Saprospiria</taxon>
        <taxon>Saprospirales</taxon>
        <taxon>Saprospiraceae</taxon>
        <taxon>Saprospira</taxon>
    </lineage>
</organism>
<dbReference type="PANTHER" id="PTHR30069:SF29">
    <property type="entry name" value="HEMOGLOBIN AND HEMOGLOBIN-HAPTOGLOBIN-BINDING PROTEIN 1-RELATED"/>
    <property type="match status" value="1"/>
</dbReference>
<evidence type="ECO:0000256" key="11">
    <source>
        <dbReference type="RuleBase" id="RU003357"/>
    </source>
</evidence>
<evidence type="ECO:0000256" key="5">
    <source>
        <dbReference type="ARBA" id="ARBA00022729"/>
    </source>
</evidence>
<accession>H6L4T7</accession>
<reference evidence="15 16" key="1">
    <citation type="journal article" date="2012" name="Stand. Genomic Sci.">
        <title>Complete genome sequencing and analysis of Saprospira grandis str. Lewin, a predatory marine bacterium.</title>
        <authorList>
            <person name="Saw J.H."/>
            <person name="Yuryev A."/>
            <person name="Kanbe M."/>
            <person name="Hou S."/>
            <person name="Young A.G."/>
            <person name="Aizawa S."/>
            <person name="Alam M."/>
        </authorList>
    </citation>
    <scope>NUCLEOTIDE SEQUENCE [LARGE SCALE GENOMIC DNA]</scope>
    <source>
        <strain evidence="15 16">Lewin</strain>
    </source>
</reference>
<dbReference type="Gene3D" id="2.170.130.10">
    <property type="entry name" value="TonB-dependent receptor, plug domain"/>
    <property type="match status" value="1"/>
</dbReference>
<feature type="domain" description="TonB-dependent receptor plug" evidence="14">
    <location>
        <begin position="128"/>
        <end position="231"/>
    </location>
</feature>
<dbReference type="HOGENOM" id="CLU_310086_0_0_10"/>
<dbReference type="InterPro" id="IPR000531">
    <property type="entry name" value="Beta-barrel_TonB"/>
</dbReference>
<gene>
    <name evidence="15" type="ordered locus">SGRA_2383</name>
</gene>
<feature type="domain" description="TonB-dependent receptor-like beta-barrel" evidence="13">
    <location>
        <begin position="314"/>
        <end position="856"/>
    </location>
</feature>
<comment type="subcellular location">
    <subcellularLocation>
        <location evidence="1 10">Cell outer membrane</location>
        <topology evidence="1 10">Multi-pass membrane protein</topology>
    </subcellularLocation>
</comment>
<name>H6L4T7_SAPGL</name>
<evidence type="ECO:0000256" key="9">
    <source>
        <dbReference type="ARBA" id="ARBA00023237"/>
    </source>
</evidence>
<dbReference type="InterPro" id="IPR039426">
    <property type="entry name" value="TonB-dep_rcpt-like"/>
</dbReference>
<dbReference type="PROSITE" id="PS52016">
    <property type="entry name" value="TONB_DEPENDENT_REC_3"/>
    <property type="match status" value="1"/>
</dbReference>
<dbReference type="STRING" id="984262.SGRA_2383"/>
<dbReference type="OrthoDB" id="9764669at2"/>
<dbReference type="eggNOG" id="COG4206">
    <property type="taxonomic scope" value="Bacteria"/>
</dbReference>
<evidence type="ECO:0000256" key="12">
    <source>
        <dbReference type="SAM" id="SignalP"/>
    </source>
</evidence>
<dbReference type="EMBL" id="CP002831">
    <property type="protein sequence ID" value="AFC25112.1"/>
    <property type="molecule type" value="Genomic_DNA"/>
</dbReference>
<evidence type="ECO:0000256" key="8">
    <source>
        <dbReference type="ARBA" id="ARBA00023170"/>
    </source>
</evidence>
<dbReference type="SUPFAM" id="SSF56935">
    <property type="entry name" value="Porins"/>
    <property type="match status" value="1"/>
</dbReference>
<feature type="chain" id="PRO_5003604850" evidence="12">
    <location>
        <begin position="21"/>
        <end position="882"/>
    </location>
</feature>
<evidence type="ECO:0000256" key="1">
    <source>
        <dbReference type="ARBA" id="ARBA00004571"/>
    </source>
</evidence>
<evidence type="ECO:0000256" key="4">
    <source>
        <dbReference type="ARBA" id="ARBA00022692"/>
    </source>
</evidence>
<keyword evidence="6 11" id="KW-0798">TonB box</keyword>
<feature type="signal peptide" evidence="12">
    <location>
        <begin position="1"/>
        <end position="20"/>
    </location>
</feature>
<dbReference type="PANTHER" id="PTHR30069">
    <property type="entry name" value="TONB-DEPENDENT OUTER MEMBRANE RECEPTOR"/>
    <property type="match status" value="1"/>
</dbReference>
<dbReference type="InterPro" id="IPR012910">
    <property type="entry name" value="Plug_dom"/>
</dbReference>
<keyword evidence="4 10" id="KW-0812">Transmembrane</keyword>
<keyword evidence="16" id="KW-1185">Reference proteome</keyword>
<keyword evidence="8 15" id="KW-0675">Receptor</keyword>
<evidence type="ECO:0000256" key="10">
    <source>
        <dbReference type="PROSITE-ProRule" id="PRU01360"/>
    </source>
</evidence>
<dbReference type="Pfam" id="PF13715">
    <property type="entry name" value="CarbopepD_reg_2"/>
    <property type="match status" value="1"/>
</dbReference>
<sequence length="882" mass="97421">MKNFNVLGLCLLLSLLTSWAYGQKATVKGVVTDANSKEPLPATLRILDTEGKLVTGAGADVLSGEYMISVDAGTYKMTVSYIGLADQSFDLELAAGETKEVNVEMKEEDNLMKTVTVTGSKAGTQLAKNTVSIDVVKPTLVDNTNATKVDEVVDKVPGVTVVDGQANIRGGSGYSYGAGSRVLILVDDLPFMSADAGFANWRDIPVENIEQIEVLKGAASALYGSSALNGIINIRTAYAKAKPVTKFSLFQTSFVQPSSRKIPSVYNPDTMVEVSGQAWWAQDSISANLTDDGGASYYDTTFTPQWLAGPRGYRKPIEFGASLAHRRKIGKLDLTLGANGFYKDSYLAGEYERKLRANANVRYRFTDSLNVGANINVNFGNSSSFFLWNNSNYYLLARERRYIDNASFVTYPGSVTESVTSRINVDPYLTYFDRKGNRHRLQTRIYYINNENGNNQSNSSTLYYGEYQFQREFKQLQGLKMVAGLVGQYSAAQSQLYGNAEYDISNYAAYVQLDKGFLTDEFGDSKLNFSFGARIERNAITSPDSILVSVSQPKIENPEPSSVEAKPVFRAGVNYELTPFTFLRASWGQGYRYPTIAERYITTFVGDPAGLGLEIRANPELESETGWSAELGIKQGFMITSNWKGFVDVSFFWTQYQNMMEFSFGGGDTAAINRITLGGANDGSTPVFFQSANIGNTNIRGAEFSVMGTGKIAGVDMNLLAGYTFLDPRFQDFDERQQLLSSNDTTNILKYRARHTVKFDAEAFFLKENNLSVGLSVNASSSMLAIDRVFQDLVFSDNDYERYGPADVFGIGRYRQHVNSGEYVNLSARIGYRHAFKNAEGEEKWGAKISVVGKNLLNQEYTLRPALVAAPANFTLRLDFDF</sequence>
<dbReference type="Proteomes" id="UP000007519">
    <property type="component" value="Chromosome"/>
</dbReference>
<protein>
    <submittedName>
        <fullName evidence="15">Vitamin B12 receptor</fullName>
    </submittedName>
</protein>
<keyword evidence="3 10" id="KW-1134">Transmembrane beta strand</keyword>
<dbReference type="InterPro" id="IPR037066">
    <property type="entry name" value="Plug_dom_sf"/>
</dbReference>
<proteinExistence type="inferred from homology"/>
<dbReference type="RefSeq" id="WP_015692727.1">
    <property type="nucleotide sequence ID" value="NC_016940.1"/>
</dbReference>
<dbReference type="GO" id="GO:0015344">
    <property type="term" value="F:siderophore uptake transmembrane transporter activity"/>
    <property type="evidence" value="ECO:0007669"/>
    <property type="project" value="TreeGrafter"/>
</dbReference>
<keyword evidence="9 10" id="KW-0998">Cell outer membrane</keyword>
<dbReference type="InterPro" id="IPR008969">
    <property type="entry name" value="CarboxyPept-like_regulatory"/>
</dbReference>
<evidence type="ECO:0000259" key="13">
    <source>
        <dbReference type="Pfam" id="PF00593"/>
    </source>
</evidence>
<comment type="similarity">
    <text evidence="10 11">Belongs to the TonB-dependent receptor family.</text>
</comment>
<evidence type="ECO:0000256" key="7">
    <source>
        <dbReference type="ARBA" id="ARBA00023136"/>
    </source>
</evidence>
<evidence type="ECO:0000256" key="2">
    <source>
        <dbReference type="ARBA" id="ARBA00022448"/>
    </source>
</evidence>
<keyword evidence="2 10" id="KW-0813">Transport</keyword>
<dbReference type="GO" id="GO:0044718">
    <property type="term" value="P:siderophore transmembrane transport"/>
    <property type="evidence" value="ECO:0007669"/>
    <property type="project" value="TreeGrafter"/>
</dbReference>
<evidence type="ECO:0000256" key="3">
    <source>
        <dbReference type="ARBA" id="ARBA00022452"/>
    </source>
</evidence>
<keyword evidence="5 12" id="KW-0732">Signal</keyword>
<dbReference type="Pfam" id="PF07715">
    <property type="entry name" value="Plug"/>
    <property type="match status" value="1"/>
</dbReference>
<evidence type="ECO:0000256" key="6">
    <source>
        <dbReference type="ARBA" id="ARBA00023077"/>
    </source>
</evidence>
<dbReference type="Pfam" id="PF00593">
    <property type="entry name" value="TonB_dep_Rec_b-barrel"/>
    <property type="match status" value="1"/>
</dbReference>
<dbReference type="InterPro" id="IPR036942">
    <property type="entry name" value="Beta-barrel_TonB_sf"/>
</dbReference>
<dbReference type="Gene3D" id="2.60.40.1120">
    <property type="entry name" value="Carboxypeptidase-like, regulatory domain"/>
    <property type="match status" value="1"/>
</dbReference>
<dbReference type="GO" id="GO:0009279">
    <property type="term" value="C:cell outer membrane"/>
    <property type="evidence" value="ECO:0007669"/>
    <property type="project" value="UniProtKB-SubCell"/>
</dbReference>
<dbReference type="SUPFAM" id="SSF49464">
    <property type="entry name" value="Carboxypeptidase regulatory domain-like"/>
    <property type="match status" value="1"/>
</dbReference>
<evidence type="ECO:0000313" key="15">
    <source>
        <dbReference type="EMBL" id="AFC25112.1"/>
    </source>
</evidence>
<dbReference type="Gene3D" id="2.40.170.20">
    <property type="entry name" value="TonB-dependent receptor, beta-barrel domain"/>
    <property type="match status" value="1"/>
</dbReference>
<evidence type="ECO:0000259" key="14">
    <source>
        <dbReference type="Pfam" id="PF07715"/>
    </source>
</evidence>
<dbReference type="KEGG" id="sgn:SGRA_2383"/>
<evidence type="ECO:0000313" key="16">
    <source>
        <dbReference type="Proteomes" id="UP000007519"/>
    </source>
</evidence>
<keyword evidence="7 10" id="KW-0472">Membrane</keyword>